<dbReference type="SUPFAM" id="SSF52266">
    <property type="entry name" value="SGNH hydrolase"/>
    <property type="match status" value="1"/>
</dbReference>
<dbReference type="InterPro" id="IPR036514">
    <property type="entry name" value="SGNH_hydro_sf"/>
</dbReference>
<reference evidence="2" key="1">
    <citation type="submission" date="2022-10" db="EMBL/GenBank/DDBJ databases">
        <authorList>
            <person name="Yu W.X."/>
        </authorList>
    </citation>
    <scope>NUCLEOTIDE SEQUENCE</scope>
    <source>
        <strain evidence="2">D04</strain>
    </source>
</reference>
<dbReference type="Gene3D" id="3.40.50.1110">
    <property type="entry name" value="SGNH hydrolase"/>
    <property type="match status" value="1"/>
</dbReference>
<dbReference type="EMBL" id="JAPDPI010000007">
    <property type="protein sequence ID" value="MCW3805058.1"/>
    <property type="molecule type" value="Genomic_DNA"/>
</dbReference>
<evidence type="ECO:0000259" key="1">
    <source>
        <dbReference type="Pfam" id="PF08885"/>
    </source>
</evidence>
<dbReference type="GO" id="GO:0016788">
    <property type="term" value="F:hydrolase activity, acting on ester bonds"/>
    <property type="evidence" value="ECO:0007669"/>
    <property type="project" value="UniProtKB-ARBA"/>
</dbReference>
<proteinExistence type="predicted"/>
<feature type="domain" description="GSCFA" evidence="1">
    <location>
        <begin position="23"/>
        <end position="258"/>
    </location>
</feature>
<organism evidence="2 3">
    <name type="scientific">Plebeiibacterium marinum</name>
    <dbReference type="NCBI Taxonomy" id="2992111"/>
    <lineage>
        <taxon>Bacteria</taxon>
        <taxon>Pseudomonadati</taxon>
        <taxon>Bacteroidota</taxon>
        <taxon>Bacteroidia</taxon>
        <taxon>Marinilabiliales</taxon>
        <taxon>Marinilabiliaceae</taxon>
        <taxon>Plebeiibacterium</taxon>
    </lineage>
</organism>
<sequence>MSSFRTEVQVEKHKKNIGYDMDVMFLGSCFATNVGDRFLQSRLSAMVNPYGVIYNPMSVANTISSIISNRSFEEGDLNFYGEHWHSFFHHSSFSDRDKDACLLKINKVNAKAYNFLKSSKFIFITFGTAWVYQWMQNEAIVSNCHKYPAKEFNRFLLNVDEIVGKYKKLLTELLVFNPDIQIVFTVSPVRHWKDGAQGNQISKSTLLLAVNSLVEQFESCSYFPAYELVMDDLRDYRFYAEDMIHPNTVAIDYIWEKFKYCFFSLETLEYIKEMHKLVKAIGHRPYDSASISHQNFLTKQVEKIHQLINKYPKADFSSDLDIIKSKII</sequence>
<protein>
    <submittedName>
        <fullName evidence="2">GSCFA domain-containing protein</fullName>
    </submittedName>
</protein>
<comment type="caution">
    <text evidence="2">The sequence shown here is derived from an EMBL/GenBank/DDBJ whole genome shotgun (WGS) entry which is preliminary data.</text>
</comment>
<dbReference type="InterPro" id="IPR014982">
    <property type="entry name" value="GSCFA"/>
</dbReference>
<keyword evidence="3" id="KW-1185">Reference proteome</keyword>
<evidence type="ECO:0000313" key="3">
    <source>
        <dbReference type="Proteomes" id="UP001207408"/>
    </source>
</evidence>
<dbReference type="Pfam" id="PF08885">
    <property type="entry name" value="GSCFA"/>
    <property type="match status" value="1"/>
</dbReference>
<gene>
    <name evidence="2" type="ORF">OM074_05435</name>
</gene>
<dbReference type="RefSeq" id="WP_301198293.1">
    <property type="nucleotide sequence ID" value="NZ_JAPDPI010000007.1"/>
</dbReference>
<evidence type="ECO:0000313" key="2">
    <source>
        <dbReference type="EMBL" id="MCW3805058.1"/>
    </source>
</evidence>
<dbReference type="Proteomes" id="UP001207408">
    <property type="component" value="Unassembled WGS sequence"/>
</dbReference>
<accession>A0AAE3SJ54</accession>
<name>A0AAE3SJ54_9BACT</name>
<dbReference type="AlphaFoldDB" id="A0AAE3SJ54"/>